<evidence type="ECO:0000256" key="6">
    <source>
        <dbReference type="ARBA" id="ARBA00022989"/>
    </source>
</evidence>
<evidence type="ECO:0000256" key="7">
    <source>
        <dbReference type="ARBA" id="ARBA00023136"/>
    </source>
</evidence>
<comment type="similarity">
    <text evidence="8">Belongs to the TRAP transporter small permease family.</text>
</comment>
<dbReference type="GO" id="GO:0005886">
    <property type="term" value="C:plasma membrane"/>
    <property type="evidence" value="ECO:0007669"/>
    <property type="project" value="UniProtKB-SubCell"/>
</dbReference>
<dbReference type="OrthoDB" id="4403215at2"/>
<keyword evidence="4" id="KW-0997">Cell inner membrane</keyword>
<keyword evidence="2" id="KW-0813">Transport</keyword>
<evidence type="ECO:0000256" key="4">
    <source>
        <dbReference type="ARBA" id="ARBA00022519"/>
    </source>
</evidence>
<evidence type="ECO:0000256" key="2">
    <source>
        <dbReference type="ARBA" id="ARBA00022448"/>
    </source>
</evidence>
<dbReference type="Proteomes" id="UP000199086">
    <property type="component" value="Unassembled WGS sequence"/>
</dbReference>
<keyword evidence="13" id="KW-1185">Reference proteome</keyword>
<evidence type="ECO:0000313" key="12">
    <source>
        <dbReference type="EMBL" id="SDB81913.1"/>
    </source>
</evidence>
<feature type="transmembrane region" description="Helical" evidence="10">
    <location>
        <begin position="129"/>
        <end position="152"/>
    </location>
</feature>
<evidence type="ECO:0000256" key="10">
    <source>
        <dbReference type="SAM" id="Phobius"/>
    </source>
</evidence>
<dbReference type="STRING" id="1577474.GA0111570_103365"/>
<evidence type="ECO:0000256" key="1">
    <source>
        <dbReference type="ARBA" id="ARBA00004429"/>
    </source>
</evidence>
<keyword evidence="3" id="KW-1003">Cell membrane</keyword>
<dbReference type="EMBL" id="FMYF01000003">
    <property type="protein sequence ID" value="SDB81913.1"/>
    <property type="molecule type" value="Genomic_DNA"/>
</dbReference>
<evidence type="ECO:0000259" key="11">
    <source>
        <dbReference type="Pfam" id="PF04290"/>
    </source>
</evidence>
<feature type="domain" description="Tripartite ATP-independent periplasmic transporters DctQ component" evidence="11">
    <location>
        <begin position="68"/>
        <end position="198"/>
    </location>
</feature>
<proteinExistence type="inferred from homology"/>
<comment type="subcellular location">
    <subcellularLocation>
        <location evidence="1">Cell inner membrane</location>
        <topology evidence="1">Multi-pass membrane protein</topology>
    </subcellularLocation>
</comment>
<organism evidence="12 13">
    <name type="scientific">Raineyella antarctica</name>
    <dbReference type="NCBI Taxonomy" id="1577474"/>
    <lineage>
        <taxon>Bacteria</taxon>
        <taxon>Bacillati</taxon>
        <taxon>Actinomycetota</taxon>
        <taxon>Actinomycetes</taxon>
        <taxon>Propionibacteriales</taxon>
        <taxon>Propionibacteriaceae</taxon>
        <taxon>Raineyella</taxon>
    </lineage>
</organism>
<dbReference type="InterPro" id="IPR007387">
    <property type="entry name" value="TRAP_DctQ"/>
</dbReference>
<keyword evidence="6 10" id="KW-1133">Transmembrane helix</keyword>
<dbReference type="RefSeq" id="WP_139283166.1">
    <property type="nucleotide sequence ID" value="NZ_FMYF01000003.1"/>
</dbReference>
<feature type="compositionally biased region" description="Basic and acidic residues" evidence="9">
    <location>
        <begin position="1"/>
        <end position="16"/>
    </location>
</feature>
<accession>A0A1G6GJ99</accession>
<feature type="transmembrane region" description="Helical" evidence="10">
    <location>
        <begin position="55"/>
        <end position="76"/>
    </location>
</feature>
<keyword evidence="7 10" id="KW-0472">Membrane</keyword>
<evidence type="ECO:0000256" key="5">
    <source>
        <dbReference type="ARBA" id="ARBA00022692"/>
    </source>
</evidence>
<protein>
    <submittedName>
        <fullName evidence="12">TRAP-type C4-dicarboxylate transport system, small permease component</fullName>
    </submittedName>
</protein>
<dbReference type="AlphaFoldDB" id="A0A1G6GJ99"/>
<evidence type="ECO:0000256" key="3">
    <source>
        <dbReference type="ARBA" id="ARBA00022475"/>
    </source>
</evidence>
<evidence type="ECO:0000256" key="8">
    <source>
        <dbReference type="ARBA" id="ARBA00038436"/>
    </source>
</evidence>
<gene>
    <name evidence="12" type="ORF">GA0111570_103365</name>
</gene>
<feature type="transmembrane region" description="Helical" evidence="10">
    <location>
        <begin position="172"/>
        <end position="190"/>
    </location>
</feature>
<reference evidence="12 13" key="1">
    <citation type="submission" date="2016-06" db="EMBL/GenBank/DDBJ databases">
        <authorList>
            <person name="Olsen C.W."/>
            <person name="Carey S."/>
            <person name="Hinshaw L."/>
            <person name="Karasin A.I."/>
        </authorList>
    </citation>
    <scope>NUCLEOTIDE SEQUENCE [LARGE SCALE GENOMIC DNA]</scope>
    <source>
        <strain evidence="12 13">LZ-22</strain>
    </source>
</reference>
<evidence type="ECO:0000313" key="13">
    <source>
        <dbReference type="Proteomes" id="UP000199086"/>
    </source>
</evidence>
<dbReference type="Pfam" id="PF04290">
    <property type="entry name" value="DctQ"/>
    <property type="match status" value="1"/>
</dbReference>
<keyword evidence="5 10" id="KW-0812">Transmembrane</keyword>
<feature type="transmembrane region" description="Helical" evidence="10">
    <location>
        <begin position="88"/>
        <end position="108"/>
    </location>
</feature>
<sequence length="207" mass="22428">MTRDPDNTRGHRRPDEAVPPVPEVEAPDSTHDLHAVETPEEHEALTRPAWLPVRLVEWAGGAVALALMFGVTYGVIVRAAGRGVTGLLELAGVAVLVLTLLGAPSLTYRDENVRLEIVDMFASSAVLKVLNIISDLIQLAVVLVIVYGAVLLFQRDLERGTTMGGELGLGRFWLTGMIALGFAVVAAATIRKLWHDLRGVPDRGRER</sequence>
<feature type="region of interest" description="Disordered" evidence="9">
    <location>
        <begin position="1"/>
        <end position="28"/>
    </location>
</feature>
<dbReference type="PANTHER" id="PTHR35011">
    <property type="entry name" value="2,3-DIKETO-L-GULONATE TRAP TRANSPORTER SMALL PERMEASE PROTEIN YIAM"/>
    <property type="match status" value="1"/>
</dbReference>
<name>A0A1G6GJ99_9ACTN</name>
<evidence type="ECO:0000256" key="9">
    <source>
        <dbReference type="SAM" id="MobiDB-lite"/>
    </source>
</evidence>
<dbReference type="InterPro" id="IPR055348">
    <property type="entry name" value="DctQ"/>
</dbReference>